<gene>
    <name evidence="1" type="ORF">S03H2_02131</name>
</gene>
<evidence type="ECO:0008006" key="2">
    <source>
        <dbReference type="Google" id="ProtNLM"/>
    </source>
</evidence>
<dbReference type="Gene3D" id="3.10.20.860">
    <property type="match status" value="1"/>
</dbReference>
<sequence>MDINKLREAIKKNNFEWRKHKISLNLILRKEGDNKMEKCPLCGGEKKQDYTIYSVDLKFGVVVVRKVPAKVCSQCGEEWIDSKTAKKLEKIVNSARQSHSELEVLSFQS</sequence>
<dbReference type="AlphaFoldDB" id="X1DRY3"/>
<name>X1DRY3_9ZZZZ</name>
<dbReference type="CDD" id="cd12870">
    <property type="entry name" value="MqsA"/>
    <property type="match status" value="1"/>
</dbReference>
<organism evidence="1">
    <name type="scientific">marine sediment metagenome</name>
    <dbReference type="NCBI Taxonomy" id="412755"/>
    <lineage>
        <taxon>unclassified sequences</taxon>
        <taxon>metagenomes</taxon>
        <taxon>ecological metagenomes</taxon>
    </lineage>
</organism>
<accession>X1DRY3</accession>
<dbReference type="InterPro" id="IPR022453">
    <property type="entry name" value="Znf_MqsA-type"/>
</dbReference>
<proteinExistence type="predicted"/>
<protein>
    <recommendedName>
        <fullName evidence="2">YgiT-type zinc finger domain-containing protein</fullName>
    </recommendedName>
</protein>
<dbReference type="EMBL" id="BARU01000687">
    <property type="protein sequence ID" value="GAH23776.1"/>
    <property type="molecule type" value="Genomic_DNA"/>
</dbReference>
<reference evidence="1" key="1">
    <citation type="journal article" date="2014" name="Front. Microbiol.">
        <title>High frequency of phylogenetically diverse reductive dehalogenase-homologous genes in deep subseafloor sedimentary metagenomes.</title>
        <authorList>
            <person name="Kawai M."/>
            <person name="Futagami T."/>
            <person name="Toyoda A."/>
            <person name="Takaki Y."/>
            <person name="Nishi S."/>
            <person name="Hori S."/>
            <person name="Arai W."/>
            <person name="Tsubouchi T."/>
            <person name="Morono Y."/>
            <person name="Uchiyama I."/>
            <person name="Ito T."/>
            <person name="Fujiyama A."/>
            <person name="Inagaki F."/>
            <person name="Takami H."/>
        </authorList>
    </citation>
    <scope>NUCLEOTIDE SEQUENCE</scope>
    <source>
        <strain evidence="1">Expedition CK06-06</strain>
    </source>
</reference>
<evidence type="ECO:0000313" key="1">
    <source>
        <dbReference type="EMBL" id="GAH23776.1"/>
    </source>
</evidence>
<dbReference type="NCBIfam" id="TIGR03831">
    <property type="entry name" value="YgiT_finger"/>
    <property type="match status" value="1"/>
</dbReference>
<comment type="caution">
    <text evidence="1">The sequence shown here is derived from an EMBL/GenBank/DDBJ whole genome shotgun (WGS) entry which is preliminary data.</text>
</comment>